<dbReference type="GO" id="GO:0044210">
    <property type="term" value="P:'de novo' CTP biosynthetic process"/>
    <property type="evidence" value="ECO:0007669"/>
    <property type="project" value="UniProtKB-UniRule"/>
</dbReference>
<feature type="binding site" evidence="11">
    <location>
        <position position="172"/>
    </location>
    <ligand>
        <name>ATP</name>
        <dbReference type="ChEBI" id="CHEBI:30616"/>
    </ligand>
</feature>
<dbReference type="AlphaFoldDB" id="A0A1G2G503"/>
<keyword evidence="9 11" id="KW-0665">Pyrimidine biosynthesis</keyword>
<feature type="binding site" evidence="11">
    <location>
        <position position="63"/>
    </location>
    <ligand>
        <name>UMP</name>
        <dbReference type="ChEBI" id="CHEBI:57865"/>
    </ligand>
</feature>
<evidence type="ECO:0000256" key="7">
    <source>
        <dbReference type="ARBA" id="ARBA00022777"/>
    </source>
</evidence>
<dbReference type="GO" id="GO:0006225">
    <property type="term" value="P:UDP biosynthetic process"/>
    <property type="evidence" value="ECO:0007669"/>
    <property type="project" value="TreeGrafter"/>
</dbReference>
<keyword evidence="4 11" id="KW-0963">Cytoplasm</keyword>
<comment type="subcellular location">
    <subcellularLocation>
        <location evidence="1 11">Cytoplasm</location>
    </subcellularLocation>
</comment>
<proteinExistence type="inferred from homology"/>
<reference evidence="13 14" key="1">
    <citation type="journal article" date="2016" name="Nat. Commun.">
        <title>Thousands of microbial genomes shed light on interconnected biogeochemical processes in an aquifer system.</title>
        <authorList>
            <person name="Anantharaman K."/>
            <person name="Brown C.T."/>
            <person name="Hug L.A."/>
            <person name="Sharon I."/>
            <person name="Castelle C.J."/>
            <person name="Probst A.J."/>
            <person name="Thomas B.C."/>
            <person name="Singh A."/>
            <person name="Wilkins M.J."/>
            <person name="Karaoz U."/>
            <person name="Brodie E.L."/>
            <person name="Williams K.H."/>
            <person name="Hubbard S.S."/>
            <person name="Banfield J.F."/>
        </authorList>
    </citation>
    <scope>NUCLEOTIDE SEQUENCE [LARGE SCALE GENOMIC DNA]</scope>
</reference>
<evidence type="ECO:0000256" key="2">
    <source>
        <dbReference type="ARBA" id="ARBA00004791"/>
    </source>
</evidence>
<dbReference type="PANTHER" id="PTHR42833:SF4">
    <property type="entry name" value="URIDYLATE KINASE PUMPKIN, CHLOROPLASTIC"/>
    <property type="match status" value="1"/>
</dbReference>
<dbReference type="EMBL" id="MHNL01000007">
    <property type="protein sequence ID" value="OGZ45267.1"/>
    <property type="molecule type" value="Genomic_DNA"/>
</dbReference>
<keyword evidence="5 11" id="KW-0808">Transferase</keyword>
<evidence type="ECO:0000256" key="3">
    <source>
        <dbReference type="ARBA" id="ARBA00007614"/>
    </source>
</evidence>
<dbReference type="EC" id="2.7.4.22" evidence="11"/>
<feature type="domain" description="Aspartate/glutamate/uridylate kinase" evidence="12">
    <location>
        <begin position="17"/>
        <end position="227"/>
    </location>
</feature>
<dbReference type="CDD" id="cd04254">
    <property type="entry name" value="AAK_UMPK-PyrH-Ec"/>
    <property type="match status" value="1"/>
</dbReference>
<gene>
    <name evidence="11" type="primary">pyrH</name>
    <name evidence="13" type="ORF">A2756_01450</name>
</gene>
<protein>
    <recommendedName>
        <fullName evidence="11">Uridylate kinase</fullName>
        <shortName evidence="11">UK</shortName>
        <ecNumber evidence="11">2.7.4.22</ecNumber>
    </recommendedName>
    <alternativeName>
        <fullName evidence="11">Uridine monophosphate kinase</fullName>
        <shortName evidence="11">UMP kinase</shortName>
        <shortName evidence="11">UMPK</shortName>
    </alternativeName>
</protein>
<dbReference type="InterPro" id="IPR011817">
    <property type="entry name" value="Uridylate_kinase"/>
</dbReference>
<comment type="subunit">
    <text evidence="11">Homohexamer.</text>
</comment>
<comment type="caution">
    <text evidence="11">Lacks conserved residue(s) required for the propagation of feature annotation.</text>
</comment>
<evidence type="ECO:0000256" key="6">
    <source>
        <dbReference type="ARBA" id="ARBA00022741"/>
    </source>
</evidence>
<accession>A0A1G2G503</accession>
<comment type="similarity">
    <text evidence="3 11">Belongs to the UMP kinase family.</text>
</comment>
<dbReference type="NCBIfam" id="TIGR02075">
    <property type="entry name" value="pyrH_bact"/>
    <property type="match status" value="1"/>
</dbReference>
<comment type="pathway">
    <text evidence="2 11">Pyrimidine metabolism; CTP biosynthesis via de novo pathway; UDP from UMP (UMPK route): step 1/1.</text>
</comment>
<evidence type="ECO:0000256" key="4">
    <source>
        <dbReference type="ARBA" id="ARBA00022490"/>
    </source>
</evidence>
<dbReference type="InterPro" id="IPR015963">
    <property type="entry name" value="Uridylate_kinase_bac"/>
</dbReference>
<dbReference type="SUPFAM" id="SSF53633">
    <property type="entry name" value="Carbamate kinase-like"/>
    <property type="match status" value="1"/>
</dbReference>
<evidence type="ECO:0000256" key="11">
    <source>
        <dbReference type="HAMAP-Rule" id="MF_01220"/>
    </source>
</evidence>
<dbReference type="Proteomes" id="UP000177785">
    <property type="component" value="Unassembled WGS sequence"/>
</dbReference>
<dbReference type="HAMAP" id="MF_01220_B">
    <property type="entry name" value="PyrH_B"/>
    <property type="match status" value="1"/>
</dbReference>
<evidence type="ECO:0000256" key="10">
    <source>
        <dbReference type="ARBA" id="ARBA00047767"/>
    </source>
</evidence>
<feature type="binding site" evidence="11">
    <location>
        <position position="84"/>
    </location>
    <ligand>
        <name>UMP</name>
        <dbReference type="ChEBI" id="CHEBI:57865"/>
    </ligand>
</feature>
<dbReference type="PIRSF" id="PIRSF005650">
    <property type="entry name" value="Uridylate_kin"/>
    <property type="match status" value="1"/>
</dbReference>
<dbReference type="GO" id="GO:0005524">
    <property type="term" value="F:ATP binding"/>
    <property type="evidence" value="ECO:0007669"/>
    <property type="project" value="UniProtKB-KW"/>
</dbReference>
<dbReference type="UniPathway" id="UPA00159">
    <property type="reaction ID" value="UER00275"/>
</dbReference>
<dbReference type="Gene3D" id="3.40.1160.10">
    <property type="entry name" value="Acetylglutamate kinase-like"/>
    <property type="match status" value="1"/>
</dbReference>
<feature type="binding site" evidence="11">
    <location>
        <position position="64"/>
    </location>
    <ligand>
        <name>ATP</name>
        <dbReference type="ChEBI" id="CHEBI:30616"/>
    </ligand>
</feature>
<dbReference type="GO" id="GO:0033862">
    <property type="term" value="F:UMP kinase activity"/>
    <property type="evidence" value="ECO:0007669"/>
    <property type="project" value="UniProtKB-EC"/>
</dbReference>
<name>A0A1G2G503_9BACT</name>
<dbReference type="InterPro" id="IPR001048">
    <property type="entry name" value="Asp/Glu/Uridylate_kinase"/>
</dbReference>
<keyword evidence="6 11" id="KW-0547">Nucleotide-binding</keyword>
<evidence type="ECO:0000256" key="1">
    <source>
        <dbReference type="ARBA" id="ARBA00004496"/>
    </source>
</evidence>
<comment type="activity regulation">
    <text evidence="11">Inhibited by UTP.</text>
</comment>
<evidence type="ECO:0000313" key="13">
    <source>
        <dbReference type="EMBL" id="OGZ45267.1"/>
    </source>
</evidence>
<dbReference type="PANTHER" id="PTHR42833">
    <property type="entry name" value="URIDYLATE KINASE"/>
    <property type="match status" value="1"/>
</dbReference>
<keyword evidence="8 11" id="KW-0067">ATP-binding</keyword>
<keyword evidence="7 11" id="KW-0418">Kinase</keyword>
<feature type="binding site" evidence="11">
    <location>
        <position position="68"/>
    </location>
    <ligand>
        <name>ATP</name>
        <dbReference type="ChEBI" id="CHEBI:30616"/>
    </ligand>
</feature>
<feature type="binding site" evidence="11">
    <location>
        <position position="178"/>
    </location>
    <ligand>
        <name>ATP</name>
        <dbReference type="ChEBI" id="CHEBI:30616"/>
    </ligand>
</feature>
<dbReference type="STRING" id="1802115.A2756_01450"/>
<evidence type="ECO:0000259" key="12">
    <source>
        <dbReference type="Pfam" id="PF00696"/>
    </source>
</evidence>
<evidence type="ECO:0000313" key="14">
    <source>
        <dbReference type="Proteomes" id="UP000177785"/>
    </source>
</evidence>
<feature type="binding site" evidence="11">
    <location>
        <begin position="145"/>
        <end position="152"/>
    </location>
    <ligand>
        <name>UMP</name>
        <dbReference type="ChEBI" id="CHEBI:57865"/>
    </ligand>
</feature>
<comment type="caution">
    <text evidence="13">The sequence shown here is derived from an EMBL/GenBank/DDBJ whole genome shotgun (WGS) entry which is preliminary data.</text>
</comment>
<sequence>MTIKKRVASLKKKLQYKRIILKLTGEAFAGTDEILKVSAVEFIAREIKTIVDLGVEVGVVVGGGNIVRGARLSGEGGVERVTADHMGMLATAINALLLGSVLEAHGVPARVETAIEMRQIAEPFIRKRALKHLSLGRVVIFSCGTGNPNFSTDTAAVLRASEVRADAIFKATKVDGVFTSDPVKDKRAVLIPNISYDEAFAKRLKFMDAAAIGFAMESYPKPIHVFNIFTPNNLKRVVLGEQVGSKIG</sequence>
<dbReference type="GO" id="GO:0005737">
    <property type="term" value="C:cytoplasm"/>
    <property type="evidence" value="ECO:0007669"/>
    <property type="project" value="UniProtKB-SubCell"/>
</dbReference>
<feature type="binding site" evidence="11">
    <location>
        <position position="181"/>
    </location>
    <ligand>
        <name>ATP</name>
        <dbReference type="ChEBI" id="CHEBI:30616"/>
    </ligand>
</feature>
<evidence type="ECO:0000256" key="9">
    <source>
        <dbReference type="ARBA" id="ARBA00022975"/>
    </source>
</evidence>
<comment type="function">
    <text evidence="11">Catalyzes the reversible phosphorylation of UMP to UDP.</text>
</comment>
<dbReference type="Pfam" id="PF00696">
    <property type="entry name" value="AA_kinase"/>
    <property type="match status" value="1"/>
</dbReference>
<dbReference type="InterPro" id="IPR036393">
    <property type="entry name" value="AceGlu_kinase-like_sf"/>
</dbReference>
<evidence type="ECO:0000256" key="5">
    <source>
        <dbReference type="ARBA" id="ARBA00022679"/>
    </source>
</evidence>
<evidence type="ECO:0000256" key="8">
    <source>
        <dbReference type="ARBA" id="ARBA00022840"/>
    </source>
</evidence>
<organism evidence="13 14">
    <name type="scientific">Candidatus Ryanbacteria bacterium RIFCSPHIGHO2_01_FULL_48_27</name>
    <dbReference type="NCBI Taxonomy" id="1802115"/>
    <lineage>
        <taxon>Bacteria</taxon>
        <taxon>Candidatus Ryaniibacteriota</taxon>
    </lineage>
</organism>
<comment type="catalytic activity">
    <reaction evidence="10 11">
        <text>UMP + ATP = UDP + ADP</text>
        <dbReference type="Rhea" id="RHEA:24400"/>
        <dbReference type="ChEBI" id="CHEBI:30616"/>
        <dbReference type="ChEBI" id="CHEBI:57865"/>
        <dbReference type="ChEBI" id="CHEBI:58223"/>
        <dbReference type="ChEBI" id="CHEBI:456216"/>
        <dbReference type="EC" id="2.7.4.22"/>
    </reaction>
</comment>
<dbReference type="FunFam" id="3.40.1160.10:FF:000001">
    <property type="entry name" value="Uridylate kinase"/>
    <property type="match status" value="1"/>
</dbReference>